<evidence type="ECO:0000313" key="4">
    <source>
        <dbReference type="Proteomes" id="UP000002215"/>
    </source>
</evidence>
<dbReference type="PANTHER" id="PTHR43399">
    <property type="entry name" value="SUBTILISIN-RELATED"/>
    <property type="match status" value="1"/>
</dbReference>
<evidence type="ECO:0000259" key="2">
    <source>
        <dbReference type="Pfam" id="PF00082"/>
    </source>
</evidence>
<dbReference type="PANTHER" id="PTHR43399:SF4">
    <property type="entry name" value="CELL WALL-ASSOCIATED PROTEASE"/>
    <property type="match status" value="1"/>
</dbReference>
<accession>A0A979G1N8</accession>
<dbReference type="Proteomes" id="UP000002215">
    <property type="component" value="Chromosome"/>
</dbReference>
<dbReference type="InterPro" id="IPR036852">
    <property type="entry name" value="Peptidase_S8/S53_dom_sf"/>
</dbReference>
<dbReference type="Pfam" id="PF00082">
    <property type="entry name" value="Peptidase_S8"/>
    <property type="match status" value="1"/>
</dbReference>
<dbReference type="RefSeq" id="WP_012789157.1">
    <property type="nucleotide sequence ID" value="NC_013132.1"/>
</dbReference>
<sequence>MNARLLKFSLLFLLHLCIVFQLFAQDRLRIDSISILYADTSGNASPYFLVRFNHFPGNEVLSRHGLVRSLSSEHHILQDVRFDTAEAKKVVSVNKANYNWKCSDQLVQELSKTALKDSIRVQVSYTQDIRQLRYCRPFSIATDYRVALAVVQKKAWALFTAQEQVRFADRLRTPHTEVIINNALPSIDFINALQQQYPTLQGAHHIVGIKEELFDTTDIDLLGKSVPSPLAANTLNPHATMMATLIAGTGNSGLRGKGVAIKARLSSSDYLRLLPDPNDYFKNAGISLQNHSYGTTIENQYAAEAVAYDAQIFTLDTLLHVFSSGNIGNTAPQEGLYKGLTGYANLSGTFKQSKNVLIAGGVDTNYFVPALSSKGPAFDGRVAPQVVAFGQAGTSDAAATTTGIATLVQEAYMQTYGSRPSAAMVKAILINSADDTGTPGPDYSSGFGILNALAAVETIKDKHVISGVVAADNTASFTLTIPANTARLKATLVWNDPPASELAVKALLNDLDVSFVEETGKQHLPWVLSTYPHADSLKKPAYKGRDTLNNIEQITIDMPAAGKGRLIVRANQLRAGNTQRFSLAYQFVPVSSFEWQYPAAGEQLTSGTNISVRWRTLHPGNGTLAYSIDSGATWLTIAANLPLSAGNTRWNIPAVFSQGLLRITTADTSWISPPFNISPPVAINIGFNCPDTLLVYWRGVQNARAYDVQTVTGQTLSRLTLTSDTILSIPKTQLHAPFITIRPVHKDGWTGMQSSTYNYEQQGVSCFFRQVLADVMEDNSVDISVVLSSLLRIKKVYWERLQGNDFVTLSSQDIGLEDTYIFKDIPGRSGIFYYRVKLELTDGRIIYSDIQSVQLLINQDFHLFPVPAGQELTLISNRLGDFRLRITDMTGRTIFAGPLTSVRQTYSLKGIAPGVYLCVIYEGAQKIFVKRFIKAGD</sequence>
<dbReference type="GO" id="GO:0006508">
    <property type="term" value="P:proteolysis"/>
    <property type="evidence" value="ECO:0007669"/>
    <property type="project" value="InterPro"/>
</dbReference>
<dbReference type="InterPro" id="IPR000209">
    <property type="entry name" value="Peptidase_S8/S53_dom"/>
</dbReference>
<dbReference type="GO" id="GO:0004252">
    <property type="term" value="F:serine-type endopeptidase activity"/>
    <property type="evidence" value="ECO:0007669"/>
    <property type="project" value="InterPro"/>
</dbReference>
<name>A0A979G1N8_CHIPD</name>
<dbReference type="SUPFAM" id="SSF49785">
    <property type="entry name" value="Galactose-binding domain-like"/>
    <property type="match status" value="1"/>
</dbReference>
<dbReference type="AlphaFoldDB" id="A0A979G1N8"/>
<comment type="similarity">
    <text evidence="1">Belongs to the peptidase S8 family.</text>
</comment>
<reference evidence="3 4" key="2">
    <citation type="journal article" date="2010" name="Stand. Genomic Sci.">
        <title>Complete genome sequence of Chitinophaga pinensis type strain (UQM 2034).</title>
        <authorList>
            <person name="Glavina Del Rio T."/>
            <person name="Abt B."/>
            <person name="Spring S."/>
            <person name="Lapidus A."/>
            <person name="Nolan M."/>
            <person name="Tice H."/>
            <person name="Copeland A."/>
            <person name="Cheng J.F."/>
            <person name="Chen F."/>
            <person name="Bruce D."/>
            <person name="Goodwin L."/>
            <person name="Pitluck S."/>
            <person name="Ivanova N."/>
            <person name="Mavromatis K."/>
            <person name="Mikhailova N."/>
            <person name="Pati A."/>
            <person name="Chen A."/>
            <person name="Palaniappan K."/>
            <person name="Land M."/>
            <person name="Hauser L."/>
            <person name="Chang Y.J."/>
            <person name="Jeffries C.D."/>
            <person name="Chain P."/>
            <person name="Saunders E."/>
            <person name="Detter J.C."/>
            <person name="Brettin T."/>
            <person name="Rohde M."/>
            <person name="Goker M."/>
            <person name="Bristow J."/>
            <person name="Eisen J.A."/>
            <person name="Markowitz V."/>
            <person name="Hugenholtz P."/>
            <person name="Kyrpides N.C."/>
            <person name="Klenk H.P."/>
            <person name="Lucas S."/>
        </authorList>
    </citation>
    <scope>NUCLEOTIDE SEQUENCE [LARGE SCALE GENOMIC DNA]</scope>
    <source>
        <strain evidence="4">ATCC 43595 / DSM 2588 / LMG 13176 / NBRC 15968 / NCIMB 11800 / UQM 2034</strain>
    </source>
</reference>
<reference evidence="4" key="1">
    <citation type="submission" date="2009-08" db="EMBL/GenBank/DDBJ databases">
        <title>The complete genome of Chitinophaga pinensis DSM 2588.</title>
        <authorList>
            <consortium name="US DOE Joint Genome Institute (JGI-PGF)"/>
            <person name="Lucas S."/>
            <person name="Copeland A."/>
            <person name="Lapidus A."/>
            <person name="Glavina del Rio T."/>
            <person name="Dalin E."/>
            <person name="Tice H."/>
            <person name="Bruce D."/>
            <person name="Goodwin L."/>
            <person name="Pitluck S."/>
            <person name="Kyrpides N."/>
            <person name="Mavromatis K."/>
            <person name="Ivanova N."/>
            <person name="Mikhailova N."/>
            <person name="Sims D."/>
            <person name="Meinche L."/>
            <person name="Brettin T."/>
            <person name="Detter J.C."/>
            <person name="Han C."/>
            <person name="Larimer F."/>
            <person name="Land M."/>
            <person name="Hauser L."/>
            <person name="Markowitz V."/>
            <person name="Cheng J.-F."/>
            <person name="Hugenholtz P."/>
            <person name="Woyke T."/>
            <person name="Wu D."/>
            <person name="Spring S."/>
            <person name="Klenk H.-P."/>
            <person name="Eisen J.A."/>
        </authorList>
    </citation>
    <scope>NUCLEOTIDE SEQUENCE [LARGE SCALE GENOMIC DNA]</scope>
    <source>
        <strain evidence="4">ATCC 43595 / DSM 2588 / LMG 13176 / NBRC 15968 / NCIMB 11800 / UQM 2034</strain>
    </source>
</reference>
<dbReference type="InterPro" id="IPR008979">
    <property type="entry name" value="Galactose-bd-like_sf"/>
</dbReference>
<dbReference type="OrthoDB" id="9792152at2"/>
<organism evidence="3 4">
    <name type="scientific">Chitinophaga pinensis (strain ATCC 43595 / DSM 2588 / LMG 13176 / NBRC 15968 / NCIMB 11800 / UQM 2034)</name>
    <dbReference type="NCBI Taxonomy" id="485918"/>
    <lineage>
        <taxon>Bacteria</taxon>
        <taxon>Pseudomonadati</taxon>
        <taxon>Bacteroidota</taxon>
        <taxon>Chitinophagia</taxon>
        <taxon>Chitinophagales</taxon>
        <taxon>Chitinophagaceae</taxon>
        <taxon>Chitinophaga</taxon>
    </lineage>
</organism>
<dbReference type="Gene3D" id="3.40.50.200">
    <property type="entry name" value="Peptidase S8/S53 domain"/>
    <property type="match status" value="1"/>
</dbReference>
<evidence type="ECO:0000256" key="1">
    <source>
        <dbReference type="ARBA" id="ARBA00011073"/>
    </source>
</evidence>
<gene>
    <name evidence="3" type="ordered locus">Cpin_1484</name>
</gene>
<dbReference type="EMBL" id="CP001699">
    <property type="protein sequence ID" value="ACU58981.1"/>
    <property type="molecule type" value="Genomic_DNA"/>
</dbReference>
<dbReference type="InterPro" id="IPR026444">
    <property type="entry name" value="Secre_tail"/>
</dbReference>
<protein>
    <recommendedName>
        <fullName evidence="2">Peptidase S8/S53 domain-containing protein</fullName>
    </recommendedName>
</protein>
<evidence type="ECO:0000313" key="3">
    <source>
        <dbReference type="EMBL" id="ACU58981.1"/>
    </source>
</evidence>
<dbReference type="SUPFAM" id="SSF52743">
    <property type="entry name" value="Subtilisin-like"/>
    <property type="match status" value="1"/>
</dbReference>
<dbReference type="InterPro" id="IPR051048">
    <property type="entry name" value="Peptidase_S8/S53_subtilisin"/>
</dbReference>
<proteinExistence type="inferred from homology"/>
<dbReference type="KEGG" id="cpi:Cpin_1484"/>
<feature type="domain" description="Peptidase S8/S53" evidence="2">
    <location>
        <begin position="233"/>
        <end position="448"/>
    </location>
</feature>
<dbReference type="NCBIfam" id="TIGR04183">
    <property type="entry name" value="Por_Secre_tail"/>
    <property type="match status" value="1"/>
</dbReference>
<dbReference type="Gene3D" id="2.60.120.380">
    <property type="match status" value="1"/>
</dbReference>